<keyword evidence="2 7" id="KW-0378">Hydrolase</keyword>
<dbReference type="Gene3D" id="3.40.50.300">
    <property type="entry name" value="P-loop containing nucleotide triphosphate hydrolases"/>
    <property type="match status" value="2"/>
</dbReference>
<evidence type="ECO:0000256" key="5">
    <source>
        <dbReference type="ARBA" id="ARBA00038437"/>
    </source>
</evidence>
<evidence type="ECO:0000259" key="8">
    <source>
        <dbReference type="PROSITE" id="PS51192"/>
    </source>
</evidence>
<dbReference type="EMBL" id="SNYM01000009">
    <property type="protein sequence ID" value="TDQ47627.1"/>
    <property type="molecule type" value="Genomic_DNA"/>
</dbReference>
<dbReference type="InterPro" id="IPR027417">
    <property type="entry name" value="P-loop_NTPase"/>
</dbReference>
<evidence type="ECO:0000259" key="9">
    <source>
        <dbReference type="PROSITE" id="PS51194"/>
    </source>
</evidence>
<dbReference type="SMART" id="SM00490">
    <property type="entry name" value="HELICc"/>
    <property type="match status" value="1"/>
</dbReference>
<feature type="domain" description="Helicase C-terminal" evidence="9">
    <location>
        <begin position="298"/>
        <end position="447"/>
    </location>
</feature>
<dbReference type="GO" id="GO:0003676">
    <property type="term" value="F:nucleic acid binding"/>
    <property type="evidence" value="ECO:0007669"/>
    <property type="project" value="InterPro"/>
</dbReference>
<dbReference type="PROSITE" id="PS51195">
    <property type="entry name" value="Q_MOTIF"/>
    <property type="match status" value="1"/>
</dbReference>
<dbReference type="CDD" id="cd00268">
    <property type="entry name" value="DEADc"/>
    <property type="match status" value="1"/>
</dbReference>
<gene>
    <name evidence="11" type="ORF">EV696_10929</name>
</gene>
<dbReference type="Pfam" id="PF00271">
    <property type="entry name" value="Helicase_C"/>
    <property type="match status" value="1"/>
</dbReference>
<comment type="similarity">
    <text evidence="5 7">Belongs to the DEAD box helicase family.</text>
</comment>
<dbReference type="InterPro" id="IPR044742">
    <property type="entry name" value="DEAD/DEAH_RhlB"/>
</dbReference>
<dbReference type="SUPFAM" id="SSF52540">
    <property type="entry name" value="P-loop containing nucleoside triphosphate hydrolases"/>
    <property type="match status" value="1"/>
</dbReference>
<dbReference type="PANTHER" id="PTHR47959:SF1">
    <property type="entry name" value="ATP-DEPENDENT RNA HELICASE DBPA"/>
    <property type="match status" value="1"/>
</dbReference>
<dbReference type="GO" id="GO:0005524">
    <property type="term" value="F:ATP binding"/>
    <property type="evidence" value="ECO:0007669"/>
    <property type="project" value="UniProtKB-KW"/>
</dbReference>
<dbReference type="GO" id="GO:0005829">
    <property type="term" value="C:cytosol"/>
    <property type="evidence" value="ECO:0007669"/>
    <property type="project" value="TreeGrafter"/>
</dbReference>
<proteinExistence type="inferred from homology"/>
<evidence type="ECO:0000256" key="3">
    <source>
        <dbReference type="ARBA" id="ARBA00022806"/>
    </source>
</evidence>
<dbReference type="NCBIfam" id="NF008744">
    <property type="entry name" value="PRK11776.1"/>
    <property type="match status" value="1"/>
</dbReference>
<feature type="domain" description="Helicase ATP-binding" evidence="8">
    <location>
        <begin position="100"/>
        <end position="271"/>
    </location>
</feature>
<organism evidence="11 12">
    <name type="scientific">Permianibacter aggregans</name>
    <dbReference type="NCBI Taxonomy" id="1510150"/>
    <lineage>
        <taxon>Bacteria</taxon>
        <taxon>Pseudomonadati</taxon>
        <taxon>Pseudomonadota</taxon>
        <taxon>Gammaproteobacteria</taxon>
        <taxon>Pseudomonadales</taxon>
        <taxon>Pseudomonadaceae</taxon>
        <taxon>Permianibacter</taxon>
    </lineage>
</organism>
<keyword evidence="4 7" id="KW-0067">ATP-binding</keyword>
<dbReference type="InterPro" id="IPR050079">
    <property type="entry name" value="DEAD_box_RNA_helicase"/>
</dbReference>
<dbReference type="SMART" id="SM00487">
    <property type="entry name" value="DEXDc"/>
    <property type="match status" value="1"/>
</dbReference>
<dbReference type="GO" id="GO:0003724">
    <property type="term" value="F:RNA helicase activity"/>
    <property type="evidence" value="ECO:0007669"/>
    <property type="project" value="InterPro"/>
</dbReference>
<dbReference type="InterPro" id="IPR012677">
    <property type="entry name" value="Nucleotide-bd_a/b_plait_sf"/>
</dbReference>
<dbReference type="PROSITE" id="PS51194">
    <property type="entry name" value="HELICASE_CTER"/>
    <property type="match status" value="1"/>
</dbReference>
<dbReference type="PROSITE" id="PS51192">
    <property type="entry name" value="HELICASE_ATP_BIND_1"/>
    <property type="match status" value="1"/>
</dbReference>
<evidence type="ECO:0000259" key="10">
    <source>
        <dbReference type="PROSITE" id="PS51195"/>
    </source>
</evidence>
<dbReference type="InterPro" id="IPR000629">
    <property type="entry name" value="RNA-helicase_DEAD-box_CS"/>
</dbReference>
<feature type="domain" description="DEAD-box RNA helicase Q" evidence="10">
    <location>
        <begin position="69"/>
        <end position="97"/>
    </location>
</feature>
<sequence length="530" mass="58679">MRFPIVTLSHLKNSLGDGEVREEERRNRSLQVVNEDSEHRIHVDRRAPGIFEMAYSVATYQLLSRLMSTLFSVLPLSAAMLDNLASLGFEAMTPIQAQSLPSILQGRDVIAKAKTGSGKTAAFTLGILQRLNPDFFGVQALVLCPTRELADQVSKEIRRLARCIPHIKVITLCGGSPMGPQIGSLEHGAHIVVGTPGRLQDHLHRQTLKLDRLSVLVLDEADRMLDMGFAAEVDDVLSFCPKRRQTLLFSATYPESIRELSDRIQHKPLEVTVEAVHSQQYIDQLAFAVKDNAEKPQALKQLLAHYLPESAVIFCNTKIDCEKVAEELRSAGFDALSLHGDLEQRDRDLMLLRFANKSCPLLVATDMAARGLDIKELKAVINYELPHDPEVYIHRIGRTGRAGQKGVALSLVAPSQNHRLGHIEAFIEQPLKKQSWETLTVADKNKAKAALSARMVTLCLDSGRKNKMRPGDVVGALTGEAGLPFELIGKIDLFDHQTFVAVDKSIADKALRRLQDGKIKGRSVKVKQVS</sequence>
<dbReference type="Gene3D" id="3.30.70.330">
    <property type="match status" value="1"/>
</dbReference>
<evidence type="ECO:0000256" key="2">
    <source>
        <dbReference type="ARBA" id="ARBA00022801"/>
    </source>
</evidence>
<dbReference type="CDD" id="cd18787">
    <property type="entry name" value="SF2_C_DEAD"/>
    <property type="match status" value="1"/>
</dbReference>
<evidence type="ECO:0000256" key="1">
    <source>
        <dbReference type="ARBA" id="ARBA00022741"/>
    </source>
</evidence>
<dbReference type="InterPro" id="IPR001650">
    <property type="entry name" value="Helicase_C-like"/>
</dbReference>
<dbReference type="GO" id="GO:0016787">
    <property type="term" value="F:hydrolase activity"/>
    <property type="evidence" value="ECO:0007669"/>
    <property type="project" value="UniProtKB-KW"/>
</dbReference>
<dbReference type="Pfam" id="PF00270">
    <property type="entry name" value="DEAD"/>
    <property type="match status" value="1"/>
</dbReference>
<name>A0A4V6PWQ4_9GAMM</name>
<evidence type="ECO:0000256" key="6">
    <source>
        <dbReference type="PROSITE-ProRule" id="PRU00552"/>
    </source>
</evidence>
<dbReference type="AlphaFoldDB" id="A0A4V6PWQ4"/>
<dbReference type="PROSITE" id="PS00039">
    <property type="entry name" value="DEAD_ATP_HELICASE"/>
    <property type="match status" value="1"/>
</dbReference>
<dbReference type="PANTHER" id="PTHR47959">
    <property type="entry name" value="ATP-DEPENDENT RNA HELICASE RHLE-RELATED"/>
    <property type="match status" value="1"/>
</dbReference>
<evidence type="ECO:0000256" key="4">
    <source>
        <dbReference type="ARBA" id="ARBA00022840"/>
    </source>
</evidence>
<protein>
    <submittedName>
        <fullName evidence="11">ATP-dependent RNA helicase DbpA</fullName>
    </submittedName>
</protein>
<dbReference type="Proteomes" id="UP000295375">
    <property type="component" value="Unassembled WGS sequence"/>
</dbReference>
<comment type="caution">
    <text evidence="11">The sequence shown here is derived from an EMBL/GenBank/DDBJ whole genome shotgun (WGS) entry which is preliminary data.</text>
</comment>
<accession>A0A4V6PWQ4</accession>
<dbReference type="InterPro" id="IPR014014">
    <property type="entry name" value="RNA_helicase_DEAD_Q_motif"/>
</dbReference>
<feature type="short sequence motif" description="Q motif" evidence="6">
    <location>
        <begin position="69"/>
        <end position="97"/>
    </location>
</feature>
<dbReference type="InterPro" id="IPR011545">
    <property type="entry name" value="DEAD/DEAH_box_helicase_dom"/>
</dbReference>
<evidence type="ECO:0000313" key="11">
    <source>
        <dbReference type="EMBL" id="TDQ47627.1"/>
    </source>
</evidence>
<evidence type="ECO:0000256" key="7">
    <source>
        <dbReference type="RuleBase" id="RU000492"/>
    </source>
</evidence>
<dbReference type="InterPro" id="IPR014001">
    <property type="entry name" value="Helicase_ATP-bd"/>
</dbReference>
<keyword evidence="12" id="KW-1185">Reference proteome</keyword>
<keyword evidence="3 7" id="KW-0347">Helicase</keyword>
<evidence type="ECO:0000313" key="12">
    <source>
        <dbReference type="Proteomes" id="UP000295375"/>
    </source>
</evidence>
<dbReference type="InterPro" id="IPR005580">
    <property type="entry name" value="DbpA/CsdA_RNA-bd_dom"/>
</dbReference>
<keyword evidence="1 7" id="KW-0547">Nucleotide-binding</keyword>
<reference evidence="11 12" key="1">
    <citation type="submission" date="2019-03" db="EMBL/GenBank/DDBJ databases">
        <title>Genomic Encyclopedia of Type Strains, Phase IV (KMG-IV): sequencing the most valuable type-strain genomes for metagenomic binning, comparative biology and taxonomic classification.</title>
        <authorList>
            <person name="Goeker M."/>
        </authorList>
    </citation>
    <scope>NUCLEOTIDE SEQUENCE [LARGE SCALE GENOMIC DNA]</scope>
    <source>
        <strain evidence="11 12">DSM 103792</strain>
    </source>
</reference>
<dbReference type="Pfam" id="PF03880">
    <property type="entry name" value="DbpA"/>
    <property type="match status" value="1"/>
</dbReference>